<sequence>MEQVSHQLTGPVLNPRDETRMAGGSSSGSAALVAGGHVDMALGGEQGCSIRAPAAYCGIVGLKPTIRLSSIYGNMPMELTIDHVGPMARTVYEAALLLEVIAGSMMDWTQDSARDLQPPASYTEQLTEIYLE</sequence>
<proteinExistence type="inferred from homology"/>
<feature type="region of interest" description="Disordered" evidence="2">
    <location>
        <begin position="1"/>
        <end position="28"/>
    </location>
</feature>
<gene>
    <name evidence="4" type="ORF">OS493_031964</name>
</gene>
<dbReference type="InterPro" id="IPR000120">
    <property type="entry name" value="Amidase"/>
</dbReference>
<organism evidence="4 5">
    <name type="scientific">Desmophyllum pertusum</name>
    <dbReference type="NCBI Taxonomy" id="174260"/>
    <lineage>
        <taxon>Eukaryota</taxon>
        <taxon>Metazoa</taxon>
        <taxon>Cnidaria</taxon>
        <taxon>Anthozoa</taxon>
        <taxon>Hexacorallia</taxon>
        <taxon>Scleractinia</taxon>
        <taxon>Caryophylliina</taxon>
        <taxon>Caryophylliidae</taxon>
        <taxon>Desmophyllum</taxon>
    </lineage>
</organism>
<evidence type="ECO:0000256" key="2">
    <source>
        <dbReference type="SAM" id="MobiDB-lite"/>
    </source>
</evidence>
<dbReference type="GO" id="GO:0003824">
    <property type="term" value="F:catalytic activity"/>
    <property type="evidence" value="ECO:0007669"/>
    <property type="project" value="InterPro"/>
</dbReference>
<dbReference type="OrthoDB" id="421993at2759"/>
<comment type="caution">
    <text evidence="4">The sequence shown here is derived from an EMBL/GenBank/DDBJ whole genome shotgun (WGS) entry which is preliminary data.</text>
</comment>
<dbReference type="InterPro" id="IPR036928">
    <property type="entry name" value="AS_sf"/>
</dbReference>
<dbReference type="SUPFAM" id="SSF75304">
    <property type="entry name" value="Amidase signature (AS) enzymes"/>
    <property type="match status" value="1"/>
</dbReference>
<evidence type="ECO:0000256" key="1">
    <source>
        <dbReference type="ARBA" id="ARBA00009199"/>
    </source>
</evidence>
<dbReference type="EMBL" id="MU825911">
    <property type="protein sequence ID" value="KAJ7382906.1"/>
    <property type="molecule type" value="Genomic_DNA"/>
</dbReference>
<evidence type="ECO:0000313" key="5">
    <source>
        <dbReference type="Proteomes" id="UP001163046"/>
    </source>
</evidence>
<feature type="domain" description="Amidase" evidence="3">
    <location>
        <begin position="5"/>
        <end position="117"/>
    </location>
</feature>
<dbReference type="Gene3D" id="3.90.1300.10">
    <property type="entry name" value="Amidase signature (AS) domain"/>
    <property type="match status" value="1"/>
</dbReference>
<dbReference type="PROSITE" id="PS00571">
    <property type="entry name" value="AMIDASES"/>
    <property type="match status" value="1"/>
</dbReference>
<dbReference type="PANTHER" id="PTHR11895">
    <property type="entry name" value="TRANSAMIDASE"/>
    <property type="match status" value="1"/>
</dbReference>
<dbReference type="Proteomes" id="UP001163046">
    <property type="component" value="Unassembled WGS sequence"/>
</dbReference>
<accession>A0A9W9ZJJ2</accession>
<dbReference type="PANTHER" id="PTHR11895:SF170">
    <property type="entry name" value="AMIDASE"/>
    <property type="match status" value="1"/>
</dbReference>
<dbReference type="InterPro" id="IPR020556">
    <property type="entry name" value="Amidase_CS"/>
</dbReference>
<dbReference type="InterPro" id="IPR023631">
    <property type="entry name" value="Amidase_dom"/>
</dbReference>
<reference evidence="4" key="1">
    <citation type="submission" date="2023-01" db="EMBL/GenBank/DDBJ databases">
        <title>Genome assembly of the deep-sea coral Lophelia pertusa.</title>
        <authorList>
            <person name="Herrera S."/>
            <person name="Cordes E."/>
        </authorList>
    </citation>
    <scope>NUCLEOTIDE SEQUENCE</scope>
    <source>
        <strain evidence="4">USNM1676648</strain>
        <tissue evidence="4">Polyp</tissue>
    </source>
</reference>
<protein>
    <recommendedName>
        <fullName evidence="3">Amidase domain-containing protein</fullName>
    </recommendedName>
</protein>
<keyword evidence="5" id="KW-1185">Reference proteome</keyword>
<dbReference type="AlphaFoldDB" id="A0A9W9ZJJ2"/>
<comment type="similarity">
    <text evidence="1">Belongs to the amidase family.</text>
</comment>
<evidence type="ECO:0000259" key="3">
    <source>
        <dbReference type="Pfam" id="PF01425"/>
    </source>
</evidence>
<name>A0A9W9ZJJ2_9CNID</name>
<dbReference type="Pfam" id="PF01425">
    <property type="entry name" value="Amidase"/>
    <property type="match status" value="1"/>
</dbReference>
<evidence type="ECO:0000313" key="4">
    <source>
        <dbReference type="EMBL" id="KAJ7382906.1"/>
    </source>
</evidence>